<proteinExistence type="predicted"/>
<evidence type="ECO:0000313" key="2">
    <source>
        <dbReference type="Proteomes" id="UP000321638"/>
    </source>
</evidence>
<dbReference type="AlphaFoldDB" id="A0A5C8PQ84"/>
<accession>A0A5C8PQ84</accession>
<dbReference type="RefSeq" id="WP_147846895.1">
    <property type="nucleotide sequence ID" value="NZ_VDUZ01000009.1"/>
</dbReference>
<comment type="caution">
    <text evidence="1">The sequence shown here is derived from an EMBL/GenBank/DDBJ whole genome shotgun (WGS) entry which is preliminary data.</text>
</comment>
<dbReference type="OrthoDB" id="1842465at2"/>
<evidence type="ECO:0000313" key="1">
    <source>
        <dbReference type="EMBL" id="TXL77194.1"/>
    </source>
</evidence>
<dbReference type="Proteomes" id="UP000321638">
    <property type="component" value="Unassembled WGS sequence"/>
</dbReference>
<protein>
    <submittedName>
        <fullName evidence="1">Uncharacterized protein</fullName>
    </submittedName>
</protein>
<sequence length="225" mass="24068">MRAALAELLARAAPAATPVALGLVELQADRQFHRIPQAARQPLVEDALASGEQAARAGRAAHGTDDPQVLARRLGVRVEVVAGEGGFGSVSVFADYVKRPPCIRLYAPAIDALDRRLEAYPDRDRLAAGTRAVFLAHELFHHVEGQQPSRALAARHRVALFALGPLKPTVGLASLAEIAAGAFAQHLLSLRYHPKLLDVVALFARDPDAARHMVDRLCVAEAGGR</sequence>
<name>A0A5C8PQ84_9HYPH</name>
<gene>
    <name evidence="1" type="ORF">FHP25_10550</name>
</gene>
<keyword evidence="2" id="KW-1185">Reference proteome</keyword>
<reference evidence="1 2" key="1">
    <citation type="submission" date="2019-06" db="EMBL/GenBank/DDBJ databases">
        <title>New taxonomy in bacterial strain CC-CFT640, isolated from vineyard.</title>
        <authorList>
            <person name="Lin S.-Y."/>
            <person name="Tsai C.-F."/>
            <person name="Young C.-C."/>
        </authorList>
    </citation>
    <scope>NUCLEOTIDE SEQUENCE [LARGE SCALE GENOMIC DNA]</scope>
    <source>
        <strain evidence="1 2">CC-CFT640</strain>
    </source>
</reference>
<dbReference type="EMBL" id="VDUZ01000009">
    <property type="protein sequence ID" value="TXL77194.1"/>
    <property type="molecule type" value="Genomic_DNA"/>
</dbReference>
<organism evidence="1 2">
    <name type="scientific">Vineibacter terrae</name>
    <dbReference type="NCBI Taxonomy" id="2586908"/>
    <lineage>
        <taxon>Bacteria</taxon>
        <taxon>Pseudomonadati</taxon>
        <taxon>Pseudomonadota</taxon>
        <taxon>Alphaproteobacteria</taxon>
        <taxon>Hyphomicrobiales</taxon>
        <taxon>Vineibacter</taxon>
    </lineage>
</organism>